<keyword evidence="4 6" id="KW-1133">Transmembrane helix</keyword>
<dbReference type="GO" id="GO:0016020">
    <property type="term" value="C:membrane"/>
    <property type="evidence" value="ECO:0007669"/>
    <property type="project" value="UniProtKB-SubCell"/>
</dbReference>
<evidence type="ECO:0000313" key="7">
    <source>
        <dbReference type="EMBL" id="RZC80983.1"/>
    </source>
</evidence>
<feature type="transmembrane region" description="Helical" evidence="6">
    <location>
        <begin position="446"/>
        <end position="467"/>
    </location>
</feature>
<organism evidence="7 8">
    <name type="scientific">Papaver somniferum</name>
    <name type="common">Opium poppy</name>
    <dbReference type="NCBI Taxonomy" id="3469"/>
    <lineage>
        <taxon>Eukaryota</taxon>
        <taxon>Viridiplantae</taxon>
        <taxon>Streptophyta</taxon>
        <taxon>Embryophyta</taxon>
        <taxon>Tracheophyta</taxon>
        <taxon>Spermatophyta</taxon>
        <taxon>Magnoliopsida</taxon>
        <taxon>Ranunculales</taxon>
        <taxon>Papaveraceae</taxon>
        <taxon>Papaveroideae</taxon>
        <taxon>Papaver</taxon>
    </lineage>
</organism>
<evidence type="ECO:0000256" key="1">
    <source>
        <dbReference type="ARBA" id="ARBA00004370"/>
    </source>
</evidence>
<dbReference type="InterPro" id="IPR036259">
    <property type="entry name" value="MFS_trans_sf"/>
</dbReference>
<evidence type="ECO:0008006" key="9">
    <source>
        <dbReference type="Google" id="ProtNLM"/>
    </source>
</evidence>
<feature type="transmembrane region" description="Helical" evidence="6">
    <location>
        <begin position="12"/>
        <end position="36"/>
    </location>
</feature>
<keyword evidence="5 6" id="KW-0472">Membrane</keyword>
<dbReference type="PANTHER" id="PTHR48020:SF38">
    <property type="entry name" value="INOSITOL TRANSPORTER 2-RELATED"/>
    <property type="match status" value="1"/>
</dbReference>
<evidence type="ECO:0000256" key="3">
    <source>
        <dbReference type="ARBA" id="ARBA00022692"/>
    </source>
</evidence>
<dbReference type="Proteomes" id="UP000316621">
    <property type="component" value="Chromosome 10"/>
</dbReference>
<evidence type="ECO:0000313" key="8">
    <source>
        <dbReference type="Proteomes" id="UP000316621"/>
    </source>
</evidence>
<evidence type="ECO:0000256" key="6">
    <source>
        <dbReference type="SAM" id="Phobius"/>
    </source>
</evidence>
<dbReference type="InterPro" id="IPR050814">
    <property type="entry name" value="Myo-inositol_Transporter"/>
</dbReference>
<feature type="transmembrane region" description="Helical" evidence="6">
    <location>
        <begin position="407"/>
        <end position="425"/>
    </location>
</feature>
<evidence type="ECO:0000256" key="5">
    <source>
        <dbReference type="ARBA" id="ARBA00023136"/>
    </source>
</evidence>
<protein>
    <recommendedName>
        <fullName evidence="9">Major facilitator superfamily (MFS) profile domain-containing protein</fullName>
    </recommendedName>
</protein>
<dbReference type="SUPFAM" id="SSF103473">
    <property type="entry name" value="MFS general substrate transporter"/>
    <property type="match status" value="1"/>
</dbReference>
<keyword evidence="8" id="KW-1185">Reference proteome</keyword>
<keyword evidence="3 6" id="KW-0812">Transmembrane</keyword>
<dbReference type="InterPro" id="IPR005828">
    <property type="entry name" value="MFS_sugar_transport-like"/>
</dbReference>
<sequence>MAKFWDTAVTLYSGLCISLGGFIYGYYSGIIIGLLYIQDDFHSLIQEAILNTGFFGGVFGVSFAGWANDSLGRKRSILIADALIIFEISIPKLRDTLICTNCSLFSAIGKLLSFYLGYHTNLHEPARTNIMIVACIPAILQFTLVLPSLPESPAWLYVMDRKRDDIAEALRIIYYDEKDVVKEINALKLCHRKDENESLNEKGQHHRSPFMKAWSSGVVRKQLAYGVSLQVIQQSVGINALMCCIPFVIRMWGVNGSSVIPIHDHITCKKYTLLNIYGHINIIAAISSVCFSARCRKKGFNSALGVLQFAACVLIFIFMAAPAINTSTSATINRSNNGSSYYNWKPFADSGNLPSSWSHRLSQEQDIPPGAVSWDCLACVRKFTEPLPWFRAEFPEDREGRFPCPRSLYWLFAADMLCVHIFFVSSELDTFPWTVNSKVYATEIRGLCGAIATMANWISFLVVSLVFFNLVRFLGPLFTLLVLCFIAYFGRKFIESFA</sequence>
<dbReference type="EMBL" id="CM010724">
    <property type="protein sequence ID" value="RZC80983.1"/>
    <property type="molecule type" value="Genomic_DNA"/>
</dbReference>
<dbReference type="Gramene" id="RZC80983">
    <property type="protein sequence ID" value="RZC80983"/>
    <property type="gene ID" value="C5167_043551"/>
</dbReference>
<dbReference type="Gene3D" id="1.20.1250.20">
    <property type="entry name" value="MFS general substrate transporter like domains"/>
    <property type="match status" value="3"/>
</dbReference>
<accession>A0A4Y7L620</accession>
<reference evidence="7 8" key="1">
    <citation type="journal article" date="2018" name="Science">
        <title>The opium poppy genome and morphinan production.</title>
        <authorList>
            <person name="Guo L."/>
            <person name="Winzer T."/>
            <person name="Yang X."/>
            <person name="Li Y."/>
            <person name="Ning Z."/>
            <person name="He Z."/>
            <person name="Teodor R."/>
            <person name="Lu Y."/>
            <person name="Bowser T.A."/>
            <person name="Graham I.A."/>
            <person name="Ye K."/>
        </authorList>
    </citation>
    <scope>NUCLEOTIDE SEQUENCE [LARGE SCALE GENOMIC DNA]</scope>
    <source>
        <strain evidence="8">cv. HN1</strain>
        <tissue evidence="7">Leaves</tissue>
    </source>
</reference>
<dbReference type="AlphaFoldDB" id="A0A4Y7L620"/>
<feature type="transmembrane region" description="Helical" evidence="6">
    <location>
        <begin position="303"/>
        <end position="324"/>
    </location>
</feature>
<gene>
    <name evidence="7" type="ORF">C5167_043551</name>
</gene>
<dbReference type="Pfam" id="PF00083">
    <property type="entry name" value="Sugar_tr"/>
    <property type="match status" value="1"/>
</dbReference>
<comment type="subcellular location">
    <subcellularLocation>
        <location evidence="1">Membrane</location>
    </subcellularLocation>
</comment>
<feature type="transmembrane region" description="Helical" evidence="6">
    <location>
        <begin position="473"/>
        <end position="490"/>
    </location>
</feature>
<evidence type="ECO:0000256" key="2">
    <source>
        <dbReference type="ARBA" id="ARBA00022448"/>
    </source>
</evidence>
<dbReference type="GO" id="GO:0022857">
    <property type="term" value="F:transmembrane transporter activity"/>
    <property type="evidence" value="ECO:0007669"/>
    <property type="project" value="InterPro"/>
</dbReference>
<evidence type="ECO:0000256" key="4">
    <source>
        <dbReference type="ARBA" id="ARBA00022989"/>
    </source>
</evidence>
<name>A0A4Y7L620_PAPSO</name>
<dbReference type="PANTHER" id="PTHR48020">
    <property type="entry name" value="PROTON MYO-INOSITOL COTRANSPORTER"/>
    <property type="match status" value="1"/>
</dbReference>
<proteinExistence type="predicted"/>
<feature type="transmembrane region" description="Helical" evidence="6">
    <location>
        <begin position="273"/>
        <end position="291"/>
    </location>
</feature>
<feature type="transmembrane region" description="Helical" evidence="6">
    <location>
        <begin position="48"/>
        <end position="67"/>
    </location>
</feature>
<keyword evidence="2" id="KW-0813">Transport</keyword>